<dbReference type="Proteomes" id="UP001595617">
    <property type="component" value="Unassembled WGS sequence"/>
</dbReference>
<evidence type="ECO:0000313" key="2">
    <source>
        <dbReference type="Proteomes" id="UP001595617"/>
    </source>
</evidence>
<accession>A0ABV8A230</accession>
<reference evidence="2" key="1">
    <citation type="journal article" date="2019" name="Int. J. Syst. Evol. Microbiol.">
        <title>The Global Catalogue of Microorganisms (GCM) 10K type strain sequencing project: providing services to taxonomists for standard genome sequencing and annotation.</title>
        <authorList>
            <consortium name="The Broad Institute Genomics Platform"/>
            <consortium name="The Broad Institute Genome Sequencing Center for Infectious Disease"/>
            <person name="Wu L."/>
            <person name="Ma J."/>
        </authorList>
    </citation>
    <scope>NUCLEOTIDE SEQUENCE [LARGE SCALE GENOMIC DNA]</scope>
    <source>
        <strain evidence="2">IBRC 10765</strain>
    </source>
</reference>
<name>A0ABV8A230_9GAMM</name>
<sequence length="231" mass="25852">MSTNKKLPDWRCGVLIAVPETLQSTTSLPSGWLPNVQWETTPTAQARKWVSRLEEVSVHTDAGVCIFVAQPLPKWATKIHTATLEWQRQWRKAPWPVRCITVNSLAEAGWYAQALARPNLLNTMSLDTRLAALQRRLHGHGNLQRHWWGYRACNTSSATGMAGPNREHRYLNLKKAVHALLHTQAGITDSLLLTDAQGHLSSIEYAAFMARRSALPKGIYFDFCAGQSMVG</sequence>
<gene>
    <name evidence="1" type="ORF">ACFOOG_11325</name>
</gene>
<dbReference type="EMBL" id="JBHRYR010000003">
    <property type="protein sequence ID" value="MFC3853425.1"/>
    <property type="molecule type" value="Genomic_DNA"/>
</dbReference>
<keyword evidence="2" id="KW-1185">Reference proteome</keyword>
<dbReference type="RefSeq" id="WP_380696566.1">
    <property type="nucleotide sequence ID" value="NZ_JBHRYR010000003.1"/>
</dbReference>
<evidence type="ECO:0008006" key="3">
    <source>
        <dbReference type="Google" id="ProtNLM"/>
    </source>
</evidence>
<proteinExistence type="predicted"/>
<organism evidence="1 2">
    <name type="scientific">Saccharospirillum mangrovi</name>
    <dbReference type="NCBI Taxonomy" id="2161747"/>
    <lineage>
        <taxon>Bacteria</taxon>
        <taxon>Pseudomonadati</taxon>
        <taxon>Pseudomonadota</taxon>
        <taxon>Gammaproteobacteria</taxon>
        <taxon>Oceanospirillales</taxon>
        <taxon>Saccharospirillaceae</taxon>
        <taxon>Saccharospirillum</taxon>
    </lineage>
</organism>
<protein>
    <recommendedName>
        <fullName evidence="3">DUF4123 domain-containing protein</fullName>
    </recommendedName>
</protein>
<comment type="caution">
    <text evidence="1">The sequence shown here is derived from an EMBL/GenBank/DDBJ whole genome shotgun (WGS) entry which is preliminary data.</text>
</comment>
<evidence type="ECO:0000313" key="1">
    <source>
        <dbReference type="EMBL" id="MFC3853425.1"/>
    </source>
</evidence>